<dbReference type="STRING" id="570277.EZMO1_3282"/>
<dbReference type="HAMAP" id="MF_01659">
    <property type="entry name" value="MenD"/>
    <property type="match status" value="1"/>
</dbReference>
<dbReference type="InterPro" id="IPR032264">
    <property type="entry name" value="MenD_middle"/>
</dbReference>
<comment type="pathway">
    <text evidence="7">Quinol/quinone metabolism; 1,4-dihydroxy-2-naphthoate biosynthesis; 1,4-dihydroxy-2-naphthoate from chorismate: step 2/7.</text>
</comment>
<dbReference type="InterPro" id="IPR011766">
    <property type="entry name" value="TPP_enzyme_TPP-bd"/>
</dbReference>
<keyword evidence="6 7" id="KW-0464">Manganese</keyword>
<dbReference type="SUPFAM" id="SSF52467">
    <property type="entry name" value="DHS-like NAD/FAD-binding domain"/>
    <property type="match status" value="1"/>
</dbReference>
<proteinExistence type="inferred from homology"/>
<dbReference type="GO" id="GO:0030976">
    <property type="term" value="F:thiamine pyrophosphate binding"/>
    <property type="evidence" value="ECO:0007669"/>
    <property type="project" value="UniProtKB-UniRule"/>
</dbReference>
<dbReference type="Pfam" id="PF02775">
    <property type="entry name" value="TPP_enzyme_C"/>
    <property type="match status" value="1"/>
</dbReference>
<keyword evidence="4 7" id="KW-0460">Magnesium</keyword>
<dbReference type="InterPro" id="IPR029035">
    <property type="entry name" value="DHS-like_NAD/FAD-binding_dom"/>
</dbReference>
<dbReference type="UniPathway" id="UPA00079"/>
<gene>
    <name evidence="7 11" type="primary">menD</name>
    <name evidence="11" type="ORF">EZMO1_3282</name>
</gene>
<comment type="pathway">
    <text evidence="7">Quinol/quinone metabolism; menaquinone biosynthesis.</text>
</comment>
<dbReference type="KEGG" id="emp:EZMO1_3282"/>
<comment type="cofactor">
    <cofactor evidence="7">
        <name>Mg(2+)</name>
        <dbReference type="ChEBI" id="CHEBI:18420"/>
    </cofactor>
    <cofactor evidence="7">
        <name>Mn(2+)</name>
        <dbReference type="ChEBI" id="CHEBI:29035"/>
    </cofactor>
</comment>
<organism evidence="11 12">
    <name type="scientific">Endozoicomonas montiporae CL-33</name>
    <dbReference type="NCBI Taxonomy" id="570277"/>
    <lineage>
        <taxon>Bacteria</taxon>
        <taxon>Pseudomonadati</taxon>
        <taxon>Pseudomonadota</taxon>
        <taxon>Gammaproteobacteria</taxon>
        <taxon>Oceanospirillales</taxon>
        <taxon>Endozoicomonadaceae</taxon>
        <taxon>Endozoicomonas</taxon>
    </lineage>
</organism>
<dbReference type="GO" id="GO:0030145">
    <property type="term" value="F:manganese ion binding"/>
    <property type="evidence" value="ECO:0007669"/>
    <property type="project" value="UniProtKB-UniRule"/>
</dbReference>
<dbReference type="PANTHER" id="PTHR42916">
    <property type="entry name" value="2-SUCCINYL-5-ENOLPYRUVYL-6-HYDROXY-3-CYCLOHEXENE-1-CARBOXYLATE SYNTHASE"/>
    <property type="match status" value="1"/>
</dbReference>
<dbReference type="PATRIC" id="fig|570277.3.peg.3524"/>
<reference evidence="11 12" key="1">
    <citation type="journal article" date="2016" name="Front. Microbiol.">
        <title>Genomic Insight into the Host-Endosymbiont Relationship of Endozoicomonas montiporae CL-33(T) with its Coral Host.</title>
        <authorList>
            <person name="Ding J.-Y."/>
            <person name="Shiu J.-H."/>
            <person name="Chen W.-M."/>
            <person name="Chiang Y.-R."/>
            <person name="Tang S.-L."/>
        </authorList>
    </citation>
    <scope>NUCLEOTIDE SEQUENCE [LARGE SCALE GENOMIC DNA]</scope>
    <source>
        <strain evidence="11 12">CL-33</strain>
    </source>
</reference>
<comment type="cofactor">
    <cofactor evidence="7">
        <name>thiamine diphosphate</name>
        <dbReference type="ChEBI" id="CHEBI:58937"/>
    </cofactor>
    <text evidence="7">Binds 1 thiamine pyrophosphate per subunit.</text>
</comment>
<dbReference type="CDD" id="cd02009">
    <property type="entry name" value="TPP_SHCHC_synthase"/>
    <property type="match status" value="1"/>
</dbReference>
<evidence type="ECO:0000259" key="8">
    <source>
        <dbReference type="Pfam" id="PF02775"/>
    </source>
</evidence>
<accession>A0A142BEV5</accession>
<evidence type="ECO:0000259" key="10">
    <source>
        <dbReference type="Pfam" id="PF16582"/>
    </source>
</evidence>
<comment type="catalytic activity">
    <reaction evidence="7">
        <text>isochorismate + 2-oxoglutarate + H(+) = 5-enolpyruvoyl-6-hydroxy-2-succinyl-cyclohex-3-ene-1-carboxylate + CO2</text>
        <dbReference type="Rhea" id="RHEA:25593"/>
        <dbReference type="ChEBI" id="CHEBI:15378"/>
        <dbReference type="ChEBI" id="CHEBI:16526"/>
        <dbReference type="ChEBI" id="CHEBI:16810"/>
        <dbReference type="ChEBI" id="CHEBI:29780"/>
        <dbReference type="ChEBI" id="CHEBI:58818"/>
        <dbReference type="EC" id="2.2.1.9"/>
    </reaction>
</comment>
<evidence type="ECO:0000256" key="2">
    <source>
        <dbReference type="ARBA" id="ARBA00022679"/>
    </source>
</evidence>
<sequence length="604" mass="66398">MRSENSKHKYSTSISFCVNLLMKFPTRHPNLNSLWSALLLEELWRLGVEHVCIAPGSRSAPLTLAAAVHPHLQQHVHFDERGLAFFALGLAKSSGRPVAVITTSGTAVPNLYPAIVEARQSGVPLVIITADRPPELIDCGANQAIEQQDIFSGYPGATIRLPTPSLDIPANWLLTSIDQAYARSCRQGLPLHINCMFREPLYPYKSDEDYSLYLAETTRWTESDAAHTEYELHGDGGLNASPVPWSEFMSGKGLVVVGRLRTSDDVEAVLALAQRLGWPVLADIQSQLHGHPAVIPHCDLLLSSRSGRALMCQADRVFQIGGHLISKRLDRFLGSHRWQHYYMLGREIRRMDTGHSQTYRMVGNIGRICHQLAQLHSASDAPLLPDWLEAFRMLGQKVSTVVRHQQVEELSESWIGTHLSALLPEEASLFIGNSLPIRLMDMFSAHRSYGVYTNRGASGIDGLVATAAGCCVATKKPLVLLVGDISFLHDLNSLQLVRQLDVPMLIVLLNNDGGGIFNLLPLAKGDSAIKHQAIDYFTTPHGLDARYAAAMFGIEYRCPESTAAFKEAVELSLQSPGCTLLEVKTAPGEAACDISQIITRVEEL</sequence>
<protein>
    <recommendedName>
        <fullName evidence="7">2-succinyl-5-enolpyruvyl-6-hydroxy-3-cyclohexene-1-carboxylate synthase</fullName>
        <shortName evidence="7">SEPHCHC synthase</shortName>
        <ecNumber evidence="7">2.2.1.9</ecNumber>
    </recommendedName>
    <alternativeName>
        <fullName evidence="7">Menaquinone biosynthesis protein MenD</fullName>
    </alternativeName>
</protein>
<evidence type="ECO:0000256" key="1">
    <source>
        <dbReference type="ARBA" id="ARBA00022428"/>
    </source>
</evidence>
<dbReference type="InterPro" id="IPR029061">
    <property type="entry name" value="THDP-binding"/>
</dbReference>
<comment type="function">
    <text evidence="7">Catalyzes the thiamine diphosphate-dependent decarboxylation of 2-oxoglutarate and the subsequent addition of the resulting succinic semialdehyde-thiamine pyrophosphate anion to isochorismate to yield 2-succinyl-5-enolpyruvyl-6-hydroxy-3-cyclohexene-1-carboxylate (SEPHCHC).</text>
</comment>
<feature type="domain" description="Menaquinone biosynthesis protein MenD middle" evidence="10">
    <location>
        <begin position="213"/>
        <end position="431"/>
    </location>
</feature>
<feature type="domain" description="Thiamine pyrophosphate enzyme N-terminal TPP-binding" evidence="9">
    <location>
        <begin position="37"/>
        <end position="147"/>
    </location>
</feature>
<dbReference type="UniPathway" id="UPA01057">
    <property type="reaction ID" value="UER00164"/>
</dbReference>
<keyword evidence="5 7" id="KW-0786">Thiamine pyrophosphate</keyword>
<evidence type="ECO:0000256" key="5">
    <source>
        <dbReference type="ARBA" id="ARBA00023052"/>
    </source>
</evidence>
<keyword evidence="2 7" id="KW-0808">Transferase</keyword>
<dbReference type="CDD" id="cd07037">
    <property type="entry name" value="TPP_PYR_MenD"/>
    <property type="match status" value="1"/>
</dbReference>
<comment type="similarity">
    <text evidence="7">Belongs to the TPP enzyme family. MenD subfamily.</text>
</comment>
<evidence type="ECO:0000313" key="12">
    <source>
        <dbReference type="Proteomes" id="UP000071065"/>
    </source>
</evidence>
<dbReference type="Pfam" id="PF02776">
    <property type="entry name" value="TPP_enzyme_N"/>
    <property type="match status" value="1"/>
</dbReference>
<evidence type="ECO:0000256" key="6">
    <source>
        <dbReference type="ARBA" id="ARBA00023211"/>
    </source>
</evidence>
<evidence type="ECO:0000256" key="3">
    <source>
        <dbReference type="ARBA" id="ARBA00022723"/>
    </source>
</evidence>
<evidence type="ECO:0000256" key="7">
    <source>
        <dbReference type="HAMAP-Rule" id="MF_01659"/>
    </source>
</evidence>
<evidence type="ECO:0000313" key="11">
    <source>
        <dbReference type="EMBL" id="AMO57281.1"/>
    </source>
</evidence>
<dbReference type="SUPFAM" id="SSF52518">
    <property type="entry name" value="Thiamin diphosphate-binding fold (THDP-binding)"/>
    <property type="match status" value="2"/>
</dbReference>
<dbReference type="GO" id="GO:0000287">
    <property type="term" value="F:magnesium ion binding"/>
    <property type="evidence" value="ECO:0007669"/>
    <property type="project" value="UniProtKB-UniRule"/>
</dbReference>
<keyword evidence="3 7" id="KW-0479">Metal-binding</keyword>
<evidence type="ECO:0000256" key="4">
    <source>
        <dbReference type="ARBA" id="ARBA00022842"/>
    </source>
</evidence>
<dbReference type="PIRSF" id="PIRSF004983">
    <property type="entry name" value="MenD"/>
    <property type="match status" value="1"/>
</dbReference>
<dbReference type="Pfam" id="PF16582">
    <property type="entry name" value="TPP_enzyme_M_2"/>
    <property type="match status" value="1"/>
</dbReference>
<dbReference type="Gene3D" id="3.40.50.1220">
    <property type="entry name" value="TPP-binding domain"/>
    <property type="match status" value="1"/>
</dbReference>
<dbReference type="NCBIfam" id="TIGR00173">
    <property type="entry name" value="menD"/>
    <property type="match status" value="1"/>
</dbReference>
<keyword evidence="1 7" id="KW-0474">Menaquinone biosynthesis</keyword>
<dbReference type="EMBL" id="CP013251">
    <property type="protein sequence ID" value="AMO57281.1"/>
    <property type="molecule type" value="Genomic_DNA"/>
</dbReference>
<dbReference type="InterPro" id="IPR004433">
    <property type="entry name" value="MenaQ_synth_MenD"/>
</dbReference>
<dbReference type="GO" id="GO:0009234">
    <property type="term" value="P:menaquinone biosynthetic process"/>
    <property type="evidence" value="ECO:0007669"/>
    <property type="project" value="UniProtKB-UniRule"/>
</dbReference>
<dbReference type="EC" id="2.2.1.9" evidence="7"/>
<name>A0A142BEV5_9GAMM</name>
<dbReference type="InterPro" id="IPR012001">
    <property type="entry name" value="Thiamin_PyroP_enz_TPP-bd_dom"/>
</dbReference>
<comment type="subunit">
    <text evidence="7">Homodimer.</text>
</comment>
<dbReference type="AlphaFoldDB" id="A0A142BEV5"/>
<feature type="domain" description="Thiamine pyrophosphate enzyme TPP-binding" evidence="8">
    <location>
        <begin position="443"/>
        <end position="583"/>
    </location>
</feature>
<dbReference type="Gene3D" id="3.40.50.970">
    <property type="match status" value="2"/>
</dbReference>
<dbReference type="GO" id="GO:0070204">
    <property type="term" value="F:2-succinyl-5-enolpyruvyl-6-hydroxy-3-cyclohexene-1-carboxylic-acid synthase activity"/>
    <property type="evidence" value="ECO:0007669"/>
    <property type="project" value="UniProtKB-UniRule"/>
</dbReference>
<evidence type="ECO:0000259" key="9">
    <source>
        <dbReference type="Pfam" id="PF02776"/>
    </source>
</evidence>
<dbReference type="Proteomes" id="UP000071065">
    <property type="component" value="Chromosome"/>
</dbReference>
<dbReference type="PANTHER" id="PTHR42916:SF1">
    <property type="entry name" value="PROTEIN PHYLLO, CHLOROPLASTIC"/>
    <property type="match status" value="1"/>
</dbReference>